<dbReference type="Gene3D" id="3.60.21.10">
    <property type="match status" value="1"/>
</dbReference>
<sequence length="162" mass="18218">MEIVIFGDTHTDSYLQLPSLLRQSIEQADLLVHTGDWDSVTLYQSIAGLGIPLFSAAGNADPPELQSQLGKSQRFEAGGWRFGVVHGHEGTGKSTEERAKKWFSEDMPDIVCFGHSHIPYLRYHSKTLLLNPGSAVYRRRVPHRSAIRLLLKPELEVQHVFL</sequence>
<evidence type="ECO:0000256" key="1">
    <source>
        <dbReference type="ARBA" id="ARBA00008950"/>
    </source>
</evidence>
<dbReference type="InterPro" id="IPR029052">
    <property type="entry name" value="Metallo-depent_PP-like"/>
</dbReference>
<accession>A0A969PR87</accession>
<dbReference type="InterPro" id="IPR024654">
    <property type="entry name" value="Calcineurin-like_PHP_lpxH"/>
</dbReference>
<protein>
    <recommendedName>
        <fullName evidence="2">Phosphoesterase</fullName>
        <ecNumber evidence="2">3.1.4.-</ecNumber>
    </recommendedName>
</protein>
<dbReference type="Proteomes" id="UP000752012">
    <property type="component" value="Unassembled WGS sequence"/>
</dbReference>
<gene>
    <name evidence="4" type="ORF">HCN83_15360</name>
</gene>
<dbReference type="PANTHER" id="PTHR11124">
    <property type="entry name" value="VACUOLAR SORTING PROTEIN VPS29"/>
    <property type="match status" value="1"/>
</dbReference>
<feature type="domain" description="Calcineurin-like phosphoesterase" evidence="3">
    <location>
        <begin position="1"/>
        <end position="146"/>
    </location>
</feature>
<dbReference type="GO" id="GO:0046872">
    <property type="term" value="F:metal ion binding"/>
    <property type="evidence" value="ECO:0007669"/>
    <property type="project" value="UniProtKB-KW"/>
</dbReference>
<reference evidence="4 5" key="1">
    <citation type="submission" date="2020-03" db="EMBL/GenBank/DDBJ databases">
        <title>Assessment of the enzymatic potential of alkaline-tolerant lipase obtained from Bacillus luteus H11 (technogenic soil) for the bioremediation of saline soils contaminated with petroleum substances.</title>
        <authorList>
            <person name="Kalwasinska A."/>
        </authorList>
    </citation>
    <scope>NUCLEOTIDE SEQUENCE [LARGE SCALE GENOMIC DNA]</scope>
    <source>
        <strain evidence="4 5">H11</strain>
    </source>
</reference>
<evidence type="ECO:0000313" key="5">
    <source>
        <dbReference type="Proteomes" id="UP000752012"/>
    </source>
</evidence>
<dbReference type="RefSeq" id="WP_168008911.1">
    <property type="nucleotide sequence ID" value="NZ_JAATHJ010000034.1"/>
</dbReference>
<dbReference type="Pfam" id="PF12850">
    <property type="entry name" value="Metallophos_2"/>
    <property type="match status" value="1"/>
</dbReference>
<dbReference type="SUPFAM" id="SSF56300">
    <property type="entry name" value="Metallo-dependent phosphatases"/>
    <property type="match status" value="1"/>
</dbReference>
<evidence type="ECO:0000256" key="2">
    <source>
        <dbReference type="RuleBase" id="RU362039"/>
    </source>
</evidence>
<organism evidence="4 5">
    <name type="scientific">Alkalicoccus luteus</name>
    <dbReference type="NCBI Taxonomy" id="1237094"/>
    <lineage>
        <taxon>Bacteria</taxon>
        <taxon>Bacillati</taxon>
        <taxon>Bacillota</taxon>
        <taxon>Bacilli</taxon>
        <taxon>Bacillales</taxon>
        <taxon>Bacillaceae</taxon>
        <taxon>Alkalicoccus</taxon>
    </lineage>
</organism>
<proteinExistence type="inferred from homology"/>
<keyword evidence="5" id="KW-1185">Reference proteome</keyword>
<comment type="cofactor">
    <cofactor evidence="2">
        <name>a divalent metal cation</name>
        <dbReference type="ChEBI" id="CHEBI:60240"/>
    </cofactor>
</comment>
<keyword evidence="2" id="KW-0479">Metal-binding</keyword>
<dbReference type="InterPro" id="IPR000979">
    <property type="entry name" value="Phosphodiesterase_MJ0936/Vps29"/>
</dbReference>
<evidence type="ECO:0000313" key="4">
    <source>
        <dbReference type="EMBL" id="NJP38945.1"/>
    </source>
</evidence>
<dbReference type="NCBIfam" id="TIGR00040">
    <property type="entry name" value="yfcE"/>
    <property type="match status" value="1"/>
</dbReference>
<comment type="caution">
    <text evidence="4">The sequence shown here is derived from an EMBL/GenBank/DDBJ whole genome shotgun (WGS) entry which is preliminary data.</text>
</comment>
<evidence type="ECO:0000259" key="3">
    <source>
        <dbReference type="Pfam" id="PF12850"/>
    </source>
</evidence>
<dbReference type="GO" id="GO:0016787">
    <property type="term" value="F:hydrolase activity"/>
    <property type="evidence" value="ECO:0007669"/>
    <property type="project" value="UniProtKB-UniRule"/>
</dbReference>
<dbReference type="AlphaFoldDB" id="A0A969PR87"/>
<comment type="similarity">
    <text evidence="1 2">Belongs to the metallophosphoesterase superfamily. YfcE family.</text>
</comment>
<dbReference type="EMBL" id="JAATHJ010000034">
    <property type="protein sequence ID" value="NJP38945.1"/>
    <property type="molecule type" value="Genomic_DNA"/>
</dbReference>
<dbReference type="EC" id="3.1.4.-" evidence="2"/>
<name>A0A969PR87_9BACI</name>